<protein>
    <submittedName>
        <fullName evidence="2">Uncharacterized protein LOC142180130</fullName>
    </submittedName>
</protein>
<gene>
    <name evidence="2" type="primary">LOC142180130</name>
</gene>
<name>A0AC58UCE6_TOBAC</name>
<keyword evidence="1" id="KW-1185">Reference proteome</keyword>
<sequence length="476" mass="53941">MVAKIVKKVTGWHGKLLSVGGRTILIKHVLQSQPIHLLAAVEPPKQSSKRLKNTWQDSFGAQKMESRNTIGVLGLICVILMREDCASKVAKLSISTQSQLWRNMLRFREIVEDRMLWKINAGDSNLWWDNWTDMGAISRIILVGEIHGNQMVKNLINNGNWNIEHTHFPEFPTEHILTIPIGDQNCPDVPIWTPNVNGTFSTSSEPGTLESIDRVPTSYIHGRRNSLTYLEDFWQSVGRDMGRNFYHDYAYKAWSVVRYGDSNTSIRRIHYQIIIHLKWIVSKTKVNRNWAADWEGICSQIMQLSPVIECKLVKWEKPPDSWIKMNTDGSRNIQGSAGGGGICRDHNGNMIMAFASSFVNCNSNFAEAKAALFEVQWCITNGFSNIVLECDSLLIINILNGYSKPPWHMLEFVLKTKNYINMANVRIQHGFREANQVADVLAKWSIENPYHVFTSVNTLPQGAKGPGFDANGLSKT</sequence>
<reference evidence="2" key="2">
    <citation type="submission" date="2025-08" db="UniProtKB">
        <authorList>
            <consortium name="RefSeq"/>
        </authorList>
    </citation>
    <scope>IDENTIFICATION</scope>
    <source>
        <tissue evidence="2">Leaf</tissue>
    </source>
</reference>
<evidence type="ECO:0000313" key="2">
    <source>
        <dbReference type="RefSeq" id="XP_075107159.1"/>
    </source>
</evidence>
<proteinExistence type="predicted"/>
<reference evidence="1" key="1">
    <citation type="journal article" date="2014" name="Nat. Commun.">
        <title>The tobacco genome sequence and its comparison with those of tomato and potato.</title>
        <authorList>
            <person name="Sierro N."/>
            <person name="Battey J.N."/>
            <person name="Ouadi S."/>
            <person name="Bakaher N."/>
            <person name="Bovet L."/>
            <person name="Willig A."/>
            <person name="Goepfert S."/>
            <person name="Peitsch M.C."/>
            <person name="Ivanov N.V."/>
        </authorList>
    </citation>
    <scope>NUCLEOTIDE SEQUENCE [LARGE SCALE GENOMIC DNA]</scope>
</reference>
<dbReference type="Proteomes" id="UP000790787">
    <property type="component" value="Chromosome 4"/>
</dbReference>
<organism evidence="1 2">
    <name type="scientific">Nicotiana tabacum</name>
    <name type="common">Common tobacco</name>
    <dbReference type="NCBI Taxonomy" id="4097"/>
    <lineage>
        <taxon>Eukaryota</taxon>
        <taxon>Viridiplantae</taxon>
        <taxon>Streptophyta</taxon>
        <taxon>Embryophyta</taxon>
        <taxon>Tracheophyta</taxon>
        <taxon>Spermatophyta</taxon>
        <taxon>Magnoliopsida</taxon>
        <taxon>eudicotyledons</taxon>
        <taxon>Gunneridae</taxon>
        <taxon>Pentapetalae</taxon>
        <taxon>asterids</taxon>
        <taxon>lamiids</taxon>
        <taxon>Solanales</taxon>
        <taxon>Solanaceae</taxon>
        <taxon>Nicotianoideae</taxon>
        <taxon>Nicotianeae</taxon>
        <taxon>Nicotiana</taxon>
    </lineage>
</organism>
<evidence type="ECO:0000313" key="1">
    <source>
        <dbReference type="Proteomes" id="UP000790787"/>
    </source>
</evidence>
<accession>A0AC58UCE6</accession>
<dbReference type="RefSeq" id="XP_075107159.1">
    <property type="nucleotide sequence ID" value="XM_075251058.1"/>
</dbReference>